<evidence type="ECO:0000313" key="3">
    <source>
        <dbReference type="Proteomes" id="UP000051326"/>
    </source>
</evidence>
<dbReference type="AlphaFoldDB" id="A0A0P1HBM7"/>
<organism evidence="2 3">
    <name type="scientific">Leisingera aquaemixtae</name>
    <dbReference type="NCBI Taxonomy" id="1396826"/>
    <lineage>
        <taxon>Bacteria</taxon>
        <taxon>Pseudomonadati</taxon>
        <taxon>Pseudomonadota</taxon>
        <taxon>Alphaproteobacteria</taxon>
        <taxon>Rhodobacterales</taxon>
        <taxon>Roseobacteraceae</taxon>
        <taxon>Leisingera</taxon>
    </lineage>
</organism>
<sequence>MTRHYLTASLFCAFSAGAALAGTTWDQPGEGTGISTSSVSEIAEGHMVMQISSSYENVKMEEAEHPMNGAAGPCYGAVEIASGQVEGGGICAFTDSAGEKVVLHWDAEGMDESGALTGSWTLSGGTGPWADAKGGGTYSSLTDPETGKFVNTITSSVTMP</sequence>
<gene>
    <name evidence="2" type="ORF">PHA8399_02928</name>
</gene>
<name>A0A0P1HBM7_9RHOB</name>
<reference evidence="2 3" key="1">
    <citation type="submission" date="2015-09" db="EMBL/GenBank/DDBJ databases">
        <authorList>
            <consortium name="Swine Surveillance"/>
        </authorList>
    </citation>
    <scope>NUCLEOTIDE SEQUENCE [LARGE SCALE GENOMIC DNA]</scope>
    <source>
        <strain evidence="2 3">CECT 8399</strain>
    </source>
</reference>
<keyword evidence="1" id="KW-0732">Signal</keyword>
<feature type="chain" id="PRO_5006064262" evidence="1">
    <location>
        <begin position="22"/>
        <end position="160"/>
    </location>
</feature>
<protein>
    <submittedName>
        <fullName evidence="2">Uncharacterized protein</fullName>
    </submittedName>
</protein>
<feature type="signal peptide" evidence="1">
    <location>
        <begin position="1"/>
        <end position="21"/>
    </location>
</feature>
<evidence type="ECO:0000256" key="1">
    <source>
        <dbReference type="SAM" id="SignalP"/>
    </source>
</evidence>
<dbReference type="Proteomes" id="UP000051326">
    <property type="component" value="Unassembled WGS sequence"/>
</dbReference>
<dbReference type="EMBL" id="CYSR01000030">
    <property type="protein sequence ID" value="CUI00793.1"/>
    <property type="molecule type" value="Genomic_DNA"/>
</dbReference>
<accession>A0A0P1HBM7</accession>
<evidence type="ECO:0000313" key="2">
    <source>
        <dbReference type="EMBL" id="CUI00793.1"/>
    </source>
</evidence>
<proteinExistence type="predicted"/>